<dbReference type="GO" id="GO:0035556">
    <property type="term" value="P:intracellular signal transduction"/>
    <property type="evidence" value="ECO:0007669"/>
    <property type="project" value="InterPro"/>
</dbReference>
<dbReference type="PROSITE" id="PS50125">
    <property type="entry name" value="GUANYLATE_CYCLASE_2"/>
    <property type="match status" value="1"/>
</dbReference>
<sequence>MGAILSSERVERRLAAILAADVAGSCRLIGIDEEGTLAQLKALRKTLFDPKIADHRGRIVKNTGDGALVEFASVVDAARCANEIQRDMAKHNTDVPQDKRIEFRIGIHVGDIIIGEDDIFGDGVNIAVRLEGIAEPGGVNISDDAHRQIRGKIGIDCDDMGPQVLKNIAEPMRVWRAHIGLSSSLTMLTKSPTEMAQPLAPPDKPSIAVLPFQNMSGDPEQEYFADGMVEDIITGLSRSKSLFVIARQSTFTYKGKAVDIKQVGRELGVRYALEGSVRKVGNRVRITGQLIDTATRLHLWADRFDSPLEDIFDLQDRVTSSVIGAISPQLERSEIARAQRKPTESLQAYDYYLRALAGLYRVSREENIEALKLTKIANGLDPDCALSYALGATCYIQRKMFGWSTDAAEERLEARRLARRAIELDKDDPAVLAMVGDALAYVVGEVEEGAALISRAINLDPNHAIARNWSGWAHLYLGEVDAAIEQFHVALRLNPLDPWIYTVQTGLACAHFFAGRHEEASSWAATAIGQQPNYIAAQRIMMACHAMSGRVNEARQACVLALRLDPTQRIAGINDKSPYRRSEYLDKLARAFRLAGMPE</sequence>
<dbReference type="PANTHER" id="PTHR43081">
    <property type="entry name" value="ADENYLATE CYCLASE, TERMINAL-DIFFERENTIATION SPECIFIC-RELATED"/>
    <property type="match status" value="1"/>
</dbReference>
<evidence type="ECO:0000256" key="1">
    <source>
        <dbReference type="PROSITE-ProRule" id="PRU00339"/>
    </source>
</evidence>
<dbReference type="GO" id="GO:0006171">
    <property type="term" value="P:cAMP biosynthetic process"/>
    <property type="evidence" value="ECO:0007669"/>
    <property type="project" value="TreeGrafter"/>
</dbReference>
<organism evidence="3 4">
    <name type="scientific">Bradyrhizobium cytisi</name>
    <dbReference type="NCBI Taxonomy" id="515489"/>
    <lineage>
        <taxon>Bacteria</taxon>
        <taxon>Pseudomonadati</taxon>
        <taxon>Pseudomonadota</taxon>
        <taxon>Alphaproteobacteria</taxon>
        <taxon>Hyphomicrobiales</taxon>
        <taxon>Nitrobacteraceae</taxon>
        <taxon>Bradyrhizobium</taxon>
    </lineage>
</organism>
<keyword evidence="1" id="KW-0802">TPR repeat</keyword>
<dbReference type="InterPro" id="IPR050697">
    <property type="entry name" value="Adenylyl/Guanylyl_Cyclase_3/4"/>
</dbReference>
<dbReference type="InterPro" id="IPR001054">
    <property type="entry name" value="A/G_cyclase"/>
</dbReference>
<dbReference type="Gene3D" id="3.40.50.10070">
    <property type="entry name" value="TolB, N-terminal domain"/>
    <property type="match status" value="1"/>
</dbReference>
<name>A0A5S4XD88_9BRAD</name>
<dbReference type="InterPro" id="IPR011990">
    <property type="entry name" value="TPR-like_helical_dom_sf"/>
</dbReference>
<accession>A0A5S4XD88</accession>
<dbReference type="PANTHER" id="PTHR43081:SF19">
    <property type="entry name" value="PH-SENSITIVE ADENYLATE CYCLASE RV1264"/>
    <property type="match status" value="1"/>
</dbReference>
<dbReference type="Gene3D" id="1.25.40.10">
    <property type="entry name" value="Tetratricopeptide repeat domain"/>
    <property type="match status" value="1"/>
</dbReference>
<protein>
    <submittedName>
        <fullName evidence="3">Tetratricopeptide repeat protein</fullName>
    </submittedName>
</protein>
<keyword evidence="4" id="KW-1185">Reference proteome</keyword>
<reference evidence="3 4" key="1">
    <citation type="submission" date="2019-08" db="EMBL/GenBank/DDBJ databases">
        <title>Bradyrhizobium hipponensis sp. nov., a rhizobium isolated from a Lupinus angustifolius root nodule in Tunisia.</title>
        <authorList>
            <person name="Off K."/>
            <person name="Rejili M."/>
            <person name="Mars M."/>
            <person name="Brachmann A."/>
            <person name="Marin M."/>
        </authorList>
    </citation>
    <scope>NUCLEOTIDE SEQUENCE [LARGE SCALE GENOMIC DNA]</scope>
    <source>
        <strain evidence="3 4">CTAW11</strain>
    </source>
</reference>
<dbReference type="Gene3D" id="3.30.70.1230">
    <property type="entry name" value="Nucleotide cyclase"/>
    <property type="match status" value="1"/>
</dbReference>
<proteinExistence type="predicted"/>
<gene>
    <name evidence="3" type="ORF">FXB38_04605</name>
</gene>
<dbReference type="AlphaFoldDB" id="A0A5S4XD88"/>
<dbReference type="OrthoDB" id="9807521at2"/>
<dbReference type="InterPro" id="IPR019734">
    <property type="entry name" value="TPR_rpt"/>
</dbReference>
<evidence type="ECO:0000313" key="4">
    <source>
        <dbReference type="Proteomes" id="UP000324853"/>
    </source>
</evidence>
<dbReference type="Pfam" id="PF00211">
    <property type="entry name" value="Guanylate_cyc"/>
    <property type="match status" value="1"/>
</dbReference>
<feature type="repeat" description="TPR" evidence="1">
    <location>
        <begin position="464"/>
        <end position="497"/>
    </location>
</feature>
<dbReference type="EMBL" id="VSSR01000008">
    <property type="protein sequence ID" value="TYL87408.1"/>
    <property type="molecule type" value="Genomic_DNA"/>
</dbReference>
<evidence type="ECO:0000259" key="2">
    <source>
        <dbReference type="PROSITE" id="PS50125"/>
    </source>
</evidence>
<dbReference type="CDD" id="cd07302">
    <property type="entry name" value="CHD"/>
    <property type="match status" value="1"/>
</dbReference>
<comment type="caution">
    <text evidence="3">The sequence shown here is derived from an EMBL/GenBank/DDBJ whole genome shotgun (WGS) entry which is preliminary data.</text>
</comment>
<evidence type="ECO:0000313" key="3">
    <source>
        <dbReference type="EMBL" id="TYL87408.1"/>
    </source>
</evidence>
<dbReference type="GO" id="GO:0004016">
    <property type="term" value="F:adenylate cyclase activity"/>
    <property type="evidence" value="ECO:0007669"/>
    <property type="project" value="UniProtKB-ARBA"/>
</dbReference>
<dbReference type="PROSITE" id="PS50005">
    <property type="entry name" value="TPR"/>
    <property type="match status" value="1"/>
</dbReference>
<dbReference type="SUPFAM" id="SSF55073">
    <property type="entry name" value="Nucleotide cyclase"/>
    <property type="match status" value="1"/>
</dbReference>
<feature type="domain" description="Guanylate cyclase" evidence="2">
    <location>
        <begin position="16"/>
        <end position="131"/>
    </location>
</feature>
<dbReference type="InterPro" id="IPR029787">
    <property type="entry name" value="Nucleotide_cyclase"/>
</dbReference>
<dbReference type="SUPFAM" id="SSF48452">
    <property type="entry name" value="TPR-like"/>
    <property type="match status" value="1"/>
</dbReference>
<dbReference type="Proteomes" id="UP000324853">
    <property type="component" value="Unassembled WGS sequence"/>
</dbReference>